<sequence length="239" mass="26109">MLNSKSFQGGIAKVLVSLFSLLAASQFCIAAPHYPASQVSTRDNRHLYARRPTPQIEDFQTKFDNSDPKVLQTQAEFISFTEDGPHLIGSNGFQGCFGIVLATKQGAIVGHYSQDPQSFATGTARIRELYEQNSAKVGGATPLLYSAVTYSTGEVISDSMRQDYVTFLKELTGKDATHHHYTEIMEILEENLSEDDLMDGNYPEDLLSGALVVSNPGGGGANTEVLFVNLDMQRTSTEN</sequence>
<protein>
    <submittedName>
        <fullName evidence="2">Uncharacterized protein</fullName>
    </submittedName>
</protein>
<keyword evidence="1" id="KW-0732">Signal</keyword>
<name>A0A8H5T4N5_FUSHE</name>
<proteinExistence type="predicted"/>
<dbReference type="EMBL" id="JAAGWQ010000157">
    <property type="protein sequence ID" value="KAF5662841.1"/>
    <property type="molecule type" value="Genomic_DNA"/>
</dbReference>
<accession>A0A8H5T4N5</accession>
<organism evidence="2 3">
    <name type="scientific">Fusarium heterosporum</name>
    <dbReference type="NCBI Taxonomy" id="42747"/>
    <lineage>
        <taxon>Eukaryota</taxon>
        <taxon>Fungi</taxon>
        <taxon>Dikarya</taxon>
        <taxon>Ascomycota</taxon>
        <taxon>Pezizomycotina</taxon>
        <taxon>Sordariomycetes</taxon>
        <taxon>Hypocreomycetidae</taxon>
        <taxon>Hypocreales</taxon>
        <taxon>Nectriaceae</taxon>
        <taxon>Fusarium</taxon>
        <taxon>Fusarium heterosporum species complex</taxon>
    </lineage>
</organism>
<dbReference type="OrthoDB" id="5047636at2759"/>
<evidence type="ECO:0000313" key="3">
    <source>
        <dbReference type="Proteomes" id="UP000567885"/>
    </source>
</evidence>
<keyword evidence="3" id="KW-1185">Reference proteome</keyword>
<reference evidence="2 3" key="1">
    <citation type="submission" date="2020-05" db="EMBL/GenBank/DDBJ databases">
        <title>Identification and distribution of gene clusters putatively required for synthesis of sphingolipid metabolism inhibitors in phylogenetically diverse species of the filamentous fungus Fusarium.</title>
        <authorList>
            <person name="Kim H.-S."/>
            <person name="Busman M."/>
            <person name="Brown D.W."/>
            <person name="Divon H."/>
            <person name="Uhlig S."/>
            <person name="Proctor R.H."/>
        </authorList>
    </citation>
    <scope>NUCLEOTIDE SEQUENCE [LARGE SCALE GENOMIC DNA]</scope>
    <source>
        <strain evidence="2 3">NRRL 20693</strain>
    </source>
</reference>
<dbReference type="Proteomes" id="UP000567885">
    <property type="component" value="Unassembled WGS sequence"/>
</dbReference>
<evidence type="ECO:0000313" key="2">
    <source>
        <dbReference type="EMBL" id="KAF5662841.1"/>
    </source>
</evidence>
<feature type="chain" id="PRO_5034292986" evidence="1">
    <location>
        <begin position="31"/>
        <end position="239"/>
    </location>
</feature>
<evidence type="ECO:0000256" key="1">
    <source>
        <dbReference type="SAM" id="SignalP"/>
    </source>
</evidence>
<feature type="signal peptide" evidence="1">
    <location>
        <begin position="1"/>
        <end position="30"/>
    </location>
</feature>
<comment type="caution">
    <text evidence="2">The sequence shown here is derived from an EMBL/GenBank/DDBJ whole genome shotgun (WGS) entry which is preliminary data.</text>
</comment>
<dbReference type="AlphaFoldDB" id="A0A8H5T4N5"/>
<gene>
    <name evidence="2" type="ORF">FHETE_7735</name>
</gene>